<dbReference type="Proteomes" id="UP000526408">
    <property type="component" value="Unassembled WGS sequence"/>
</dbReference>
<dbReference type="Gene3D" id="3.30.2180.10">
    <property type="entry name" value="ATP12-like"/>
    <property type="match status" value="1"/>
</dbReference>
<dbReference type="PANTHER" id="PTHR21013:SF10">
    <property type="entry name" value="ATP SYNTHASE MITOCHONDRIAL F1 COMPLEX ASSEMBLY FACTOR 2"/>
    <property type="match status" value="1"/>
</dbReference>
<accession>A0A7X6GZQ7</accession>
<reference evidence="4 5" key="1">
    <citation type="submission" date="2020-04" db="EMBL/GenBank/DDBJ databases">
        <authorList>
            <person name="Yoon J."/>
        </authorList>
    </citation>
    <scope>NUCLEOTIDE SEQUENCE [LARGE SCALE GENOMIC DNA]</scope>
    <source>
        <strain evidence="4 5">KMU-115</strain>
    </source>
</reference>
<keyword evidence="2" id="KW-0809">Transit peptide</keyword>
<dbReference type="InterPro" id="IPR011419">
    <property type="entry name" value="ATP12_ATP_synth-F1-assembly"/>
</dbReference>
<comment type="similarity">
    <text evidence="1">Belongs to the ATP12 family.</text>
</comment>
<gene>
    <name evidence="4" type="ORF">HCU73_12370</name>
</gene>
<dbReference type="AlphaFoldDB" id="A0A7X6GZQ7"/>
<dbReference type="GO" id="GO:0043461">
    <property type="term" value="P:proton-transporting ATP synthase complex assembly"/>
    <property type="evidence" value="ECO:0007669"/>
    <property type="project" value="InterPro"/>
</dbReference>
<dbReference type="Gene3D" id="1.10.3580.10">
    <property type="entry name" value="ATP12 ATPase"/>
    <property type="match status" value="1"/>
</dbReference>
<dbReference type="SUPFAM" id="SSF160909">
    <property type="entry name" value="ATP12-like"/>
    <property type="match status" value="1"/>
</dbReference>
<evidence type="ECO:0000256" key="3">
    <source>
        <dbReference type="ARBA" id="ARBA00023186"/>
    </source>
</evidence>
<dbReference type="PANTHER" id="PTHR21013">
    <property type="entry name" value="ATP SYNTHASE MITOCHONDRIAL F1 COMPLEX ASSEMBLY FACTOR 2/ATP12 PROTEIN, MITOCHONDRIAL PRECURSOR"/>
    <property type="match status" value="1"/>
</dbReference>
<dbReference type="RefSeq" id="WP_168623775.1">
    <property type="nucleotide sequence ID" value="NZ_JAAZQQ010000004.1"/>
</dbReference>
<dbReference type="InterPro" id="IPR023335">
    <property type="entry name" value="ATP12_ortho_dom_sf"/>
</dbReference>
<protein>
    <submittedName>
        <fullName evidence="4">ATPase</fullName>
    </submittedName>
</protein>
<proteinExistence type="inferred from homology"/>
<organism evidence="4 5">
    <name type="scientific">Roseicyclus persicicus</name>
    <dbReference type="NCBI Taxonomy" id="2650661"/>
    <lineage>
        <taxon>Bacteria</taxon>
        <taxon>Pseudomonadati</taxon>
        <taxon>Pseudomonadota</taxon>
        <taxon>Alphaproteobacteria</taxon>
        <taxon>Rhodobacterales</taxon>
        <taxon>Roseobacteraceae</taxon>
        <taxon>Roseicyclus</taxon>
    </lineage>
</organism>
<name>A0A7X6GZQ7_9RHOB</name>
<keyword evidence="5" id="KW-1185">Reference proteome</keyword>
<comment type="caution">
    <text evidence="4">The sequence shown here is derived from an EMBL/GenBank/DDBJ whole genome shotgun (WGS) entry which is preliminary data.</text>
</comment>
<dbReference type="InterPro" id="IPR042272">
    <property type="entry name" value="ATP12_ATP_synth-F1-assembly_N"/>
</dbReference>
<evidence type="ECO:0000313" key="4">
    <source>
        <dbReference type="EMBL" id="NKX45381.1"/>
    </source>
</evidence>
<dbReference type="Pfam" id="PF07542">
    <property type="entry name" value="ATP12"/>
    <property type="match status" value="1"/>
</dbReference>
<evidence type="ECO:0000256" key="1">
    <source>
        <dbReference type="ARBA" id="ARBA00008231"/>
    </source>
</evidence>
<keyword evidence="3" id="KW-0143">Chaperone</keyword>
<sequence>MTGGWKARRFWREVSVGEAEGGFSVHLDARRVMTPGKLPLTLPTRVMAEAIAAEWAAQDDEIRPLTMPVTRAANSALERVVPQQPEVAAMLAAYAETDLTCHRADTPEALQARQAAAWDPLLDWAAETHGARLLPTVGILPVAQPQASLDALAAHVAALDAFRLTALHDLVTLSGSLVIGLATAAGRLDAETGWSLSRIDEDWQIEQWGPDEEAEAAAAHKRAAFHAARRFWDMAGCE</sequence>
<dbReference type="EMBL" id="JAAZQQ010000004">
    <property type="protein sequence ID" value="NKX45381.1"/>
    <property type="molecule type" value="Genomic_DNA"/>
</dbReference>
<evidence type="ECO:0000256" key="2">
    <source>
        <dbReference type="ARBA" id="ARBA00022946"/>
    </source>
</evidence>
<evidence type="ECO:0000313" key="5">
    <source>
        <dbReference type="Proteomes" id="UP000526408"/>
    </source>
</evidence>